<protein>
    <submittedName>
        <fullName evidence="2">Transmembrane protein 272-like</fullName>
    </submittedName>
</protein>
<gene>
    <name evidence="2" type="ORF">HHUSO_G11234</name>
</gene>
<comment type="caution">
    <text evidence="2">The sequence shown here is derived from an EMBL/GenBank/DDBJ whole genome shotgun (WGS) entry which is preliminary data.</text>
</comment>
<evidence type="ECO:0000256" key="1">
    <source>
        <dbReference type="SAM" id="Phobius"/>
    </source>
</evidence>
<name>A0ABR0ZKV6_HUSHU</name>
<sequence length="231" mass="26754">MVMLRIAQATLCCSFLQRNFWKVPRGVRRPFLLTSLPRNIFQQEAEMAAGLEKACHRCISKIASNACLIFGLLAFLAWPLTMAFVGMKYLEYCPIQPLIPLYLLVGGVIGSLKVTFLLYDSAKMRSLLSKSVVIDDDDDDEYPWRQNAHRYYIHVTLSLFLFIWFILGNYWVFSVYKPNFIRPFHQPQDYCDKTVYIFAVCVLVMSYTVLALLLLCTCCLYCFSTDNHCRV</sequence>
<evidence type="ECO:0000313" key="3">
    <source>
        <dbReference type="Proteomes" id="UP001369086"/>
    </source>
</evidence>
<proteinExistence type="predicted"/>
<dbReference type="PANTHER" id="PTHR33444">
    <property type="entry name" value="SI:DKEY-19B23.12-RELATED"/>
    <property type="match status" value="1"/>
</dbReference>
<reference evidence="2 3" key="1">
    <citation type="submission" date="2021-05" db="EMBL/GenBank/DDBJ databases">
        <authorList>
            <person name="Zahm M."/>
            <person name="Klopp C."/>
            <person name="Cabau C."/>
            <person name="Kuhl H."/>
            <person name="Suciu R."/>
            <person name="Ciorpac M."/>
            <person name="Holostenco D."/>
            <person name="Gessner J."/>
            <person name="Wuertz S."/>
            <person name="Hohne C."/>
            <person name="Stock M."/>
            <person name="Gislard M."/>
            <person name="Lluch J."/>
            <person name="Milhes M."/>
            <person name="Lampietro C."/>
            <person name="Lopez Roques C."/>
            <person name="Donnadieu C."/>
            <person name="Du K."/>
            <person name="Schartl M."/>
            <person name="Guiguen Y."/>
        </authorList>
    </citation>
    <scope>NUCLEOTIDE SEQUENCE [LARGE SCALE GENOMIC DNA]</scope>
    <source>
        <strain evidence="2">Hh-F2</strain>
        <tissue evidence="2">Blood</tissue>
    </source>
</reference>
<organism evidence="2 3">
    <name type="scientific">Huso huso</name>
    <name type="common">Beluga</name>
    <name type="synonym">Acipenser huso</name>
    <dbReference type="NCBI Taxonomy" id="61971"/>
    <lineage>
        <taxon>Eukaryota</taxon>
        <taxon>Metazoa</taxon>
        <taxon>Chordata</taxon>
        <taxon>Craniata</taxon>
        <taxon>Vertebrata</taxon>
        <taxon>Euteleostomi</taxon>
        <taxon>Actinopterygii</taxon>
        <taxon>Chondrostei</taxon>
        <taxon>Acipenseriformes</taxon>
        <taxon>Acipenseridae</taxon>
        <taxon>Huso</taxon>
    </lineage>
</organism>
<feature type="transmembrane region" description="Helical" evidence="1">
    <location>
        <begin position="151"/>
        <end position="176"/>
    </location>
</feature>
<keyword evidence="1" id="KW-0472">Membrane</keyword>
<dbReference type="EMBL" id="JAHFZB010000009">
    <property type="protein sequence ID" value="KAK6485447.1"/>
    <property type="molecule type" value="Genomic_DNA"/>
</dbReference>
<feature type="transmembrane region" description="Helical" evidence="1">
    <location>
        <begin position="196"/>
        <end position="223"/>
    </location>
</feature>
<keyword evidence="3" id="KW-1185">Reference proteome</keyword>
<keyword evidence="1" id="KW-0812">Transmembrane</keyword>
<feature type="transmembrane region" description="Helical" evidence="1">
    <location>
        <begin position="99"/>
        <end position="119"/>
    </location>
</feature>
<evidence type="ECO:0000313" key="2">
    <source>
        <dbReference type="EMBL" id="KAK6485447.1"/>
    </source>
</evidence>
<dbReference type="Proteomes" id="UP001369086">
    <property type="component" value="Unassembled WGS sequence"/>
</dbReference>
<feature type="transmembrane region" description="Helical" evidence="1">
    <location>
        <begin position="66"/>
        <end position="87"/>
    </location>
</feature>
<keyword evidence="1" id="KW-1133">Transmembrane helix</keyword>
<dbReference type="PANTHER" id="PTHR33444:SF7">
    <property type="entry name" value="TRANSMEMBRANE PROTEIN 272"/>
    <property type="match status" value="1"/>
</dbReference>
<accession>A0ABR0ZKV6</accession>
<dbReference type="InterPro" id="IPR040350">
    <property type="entry name" value="TMEM272"/>
</dbReference>